<accession>A0A9N9NUM7</accession>
<proteinExistence type="predicted"/>
<feature type="non-terminal residue" evidence="1">
    <location>
        <position position="1"/>
    </location>
</feature>
<organism evidence="1 2">
    <name type="scientific">Funneliformis caledonium</name>
    <dbReference type="NCBI Taxonomy" id="1117310"/>
    <lineage>
        <taxon>Eukaryota</taxon>
        <taxon>Fungi</taxon>
        <taxon>Fungi incertae sedis</taxon>
        <taxon>Mucoromycota</taxon>
        <taxon>Glomeromycotina</taxon>
        <taxon>Glomeromycetes</taxon>
        <taxon>Glomerales</taxon>
        <taxon>Glomeraceae</taxon>
        <taxon>Funneliformis</taxon>
    </lineage>
</organism>
<dbReference type="EMBL" id="CAJVPQ010021580">
    <property type="protein sequence ID" value="CAG8758704.1"/>
    <property type="molecule type" value="Genomic_DNA"/>
</dbReference>
<protein>
    <submittedName>
        <fullName evidence="1">11988_t:CDS:1</fullName>
    </submittedName>
</protein>
<dbReference type="AlphaFoldDB" id="A0A9N9NUM7"/>
<dbReference type="Proteomes" id="UP000789570">
    <property type="component" value="Unassembled WGS sequence"/>
</dbReference>
<evidence type="ECO:0000313" key="2">
    <source>
        <dbReference type="Proteomes" id="UP000789570"/>
    </source>
</evidence>
<sequence length="89" mass="9909">NDLTIEHLNVPITPILLKDTNTMEVDPVKESLTNNLNKGKSLEIITSTSETTTLKLTMSIDKSFDASENILDTSTLSFEAFSTQIIKFF</sequence>
<comment type="caution">
    <text evidence="1">The sequence shown here is derived from an EMBL/GenBank/DDBJ whole genome shotgun (WGS) entry which is preliminary data.</text>
</comment>
<evidence type="ECO:0000313" key="1">
    <source>
        <dbReference type="EMBL" id="CAG8758704.1"/>
    </source>
</evidence>
<gene>
    <name evidence="1" type="ORF">FCALED_LOCUS16782</name>
</gene>
<reference evidence="1" key="1">
    <citation type="submission" date="2021-06" db="EMBL/GenBank/DDBJ databases">
        <authorList>
            <person name="Kallberg Y."/>
            <person name="Tangrot J."/>
            <person name="Rosling A."/>
        </authorList>
    </citation>
    <scope>NUCLEOTIDE SEQUENCE</scope>
    <source>
        <strain evidence="1">UK204</strain>
    </source>
</reference>
<name>A0A9N9NUM7_9GLOM</name>
<keyword evidence="2" id="KW-1185">Reference proteome</keyword>